<dbReference type="InterPro" id="IPR036188">
    <property type="entry name" value="FAD/NAD-bd_sf"/>
</dbReference>
<dbReference type="GO" id="GO:0016491">
    <property type="term" value="F:oxidoreductase activity"/>
    <property type="evidence" value="ECO:0007669"/>
    <property type="project" value="UniProtKB-KW"/>
</dbReference>
<dbReference type="Pfam" id="PF01494">
    <property type="entry name" value="FAD_binding_3"/>
    <property type="match status" value="1"/>
</dbReference>
<accession>A0A0A3HX39</accession>
<evidence type="ECO:0000259" key="5">
    <source>
        <dbReference type="Pfam" id="PF01494"/>
    </source>
</evidence>
<evidence type="ECO:0000256" key="2">
    <source>
        <dbReference type="ARBA" id="ARBA00022630"/>
    </source>
</evidence>
<comment type="cofactor">
    <cofactor evidence="1">
        <name>FAD</name>
        <dbReference type="ChEBI" id="CHEBI:57692"/>
    </cofactor>
</comment>
<dbReference type="PANTHER" id="PTHR46496:SF1">
    <property type="entry name" value="ZEAXANTHIN EPOXIDASE, CHLOROPLASTIC"/>
    <property type="match status" value="1"/>
</dbReference>
<keyword evidence="3" id="KW-0274">FAD</keyword>
<keyword evidence="4" id="KW-0560">Oxidoreductase</keyword>
<keyword evidence="2" id="KW-0285">Flavoprotein</keyword>
<evidence type="ECO:0000313" key="7">
    <source>
        <dbReference type="Proteomes" id="UP000030408"/>
    </source>
</evidence>
<evidence type="ECO:0000313" key="6">
    <source>
        <dbReference type="EMBL" id="KGR77186.1"/>
    </source>
</evidence>
<dbReference type="SUPFAM" id="SSF51905">
    <property type="entry name" value="FAD/NAD(P)-binding domain"/>
    <property type="match status" value="1"/>
</dbReference>
<dbReference type="RefSeq" id="WP_036198229.1">
    <property type="nucleotide sequence ID" value="NZ_AVCY01000016.1"/>
</dbReference>
<dbReference type="PRINTS" id="PR00420">
    <property type="entry name" value="RNGMNOXGNASE"/>
</dbReference>
<proteinExistence type="predicted"/>
<evidence type="ECO:0000256" key="1">
    <source>
        <dbReference type="ARBA" id="ARBA00001974"/>
    </source>
</evidence>
<dbReference type="Gene3D" id="3.50.50.60">
    <property type="entry name" value="FAD/NAD(P)-binding domain"/>
    <property type="match status" value="1"/>
</dbReference>
<dbReference type="STRING" id="1384057.CD33_03485"/>
<dbReference type="EMBL" id="JPVO01000040">
    <property type="protein sequence ID" value="KGR77186.1"/>
    <property type="molecule type" value="Genomic_DNA"/>
</dbReference>
<dbReference type="InterPro" id="IPR002938">
    <property type="entry name" value="FAD-bd"/>
</dbReference>
<dbReference type="PANTHER" id="PTHR46496">
    <property type="match status" value="1"/>
</dbReference>
<feature type="domain" description="FAD-binding" evidence="5">
    <location>
        <begin position="4"/>
        <end position="325"/>
    </location>
</feature>
<dbReference type="AlphaFoldDB" id="A0A0A3HX39"/>
<dbReference type="eggNOG" id="COG0654">
    <property type="taxonomic scope" value="Bacteria"/>
</dbReference>
<dbReference type="Proteomes" id="UP000030408">
    <property type="component" value="Unassembled WGS sequence"/>
</dbReference>
<evidence type="ECO:0000256" key="4">
    <source>
        <dbReference type="ARBA" id="ARBA00023002"/>
    </source>
</evidence>
<protein>
    <recommendedName>
        <fullName evidence="5">FAD-binding domain-containing protein</fullName>
    </recommendedName>
</protein>
<dbReference type="OrthoDB" id="9766816at2"/>
<evidence type="ECO:0000256" key="3">
    <source>
        <dbReference type="ARBA" id="ARBA00022827"/>
    </source>
</evidence>
<organism evidence="6 7">
    <name type="scientific">Ureibacillus sinduriensis BLB-1 = JCM 15800</name>
    <dbReference type="NCBI Taxonomy" id="1384057"/>
    <lineage>
        <taxon>Bacteria</taxon>
        <taxon>Bacillati</taxon>
        <taxon>Bacillota</taxon>
        <taxon>Bacilli</taxon>
        <taxon>Bacillales</taxon>
        <taxon>Caryophanaceae</taxon>
        <taxon>Ureibacillus</taxon>
    </lineage>
</organism>
<comment type="caution">
    <text evidence="6">The sequence shown here is derived from an EMBL/GenBank/DDBJ whole genome shotgun (WGS) entry which is preliminary data.</text>
</comment>
<gene>
    <name evidence="6" type="ORF">CD33_03485</name>
</gene>
<dbReference type="PROSITE" id="PS51257">
    <property type="entry name" value="PROKAR_LIPOPROTEIN"/>
    <property type="match status" value="1"/>
</dbReference>
<name>A0A0A3HX39_9BACL</name>
<reference evidence="6 7" key="1">
    <citation type="submission" date="2014-02" db="EMBL/GenBank/DDBJ databases">
        <title>Draft genome sequence of Lysinibacillus sinduriensis JCM 15800.</title>
        <authorList>
            <person name="Zhang F."/>
            <person name="Wang G."/>
            <person name="Zhang L."/>
        </authorList>
    </citation>
    <scope>NUCLEOTIDE SEQUENCE [LARGE SCALE GENOMIC DNA]</scope>
    <source>
        <strain evidence="6 7">JCM 15800</strain>
    </source>
</reference>
<keyword evidence="7" id="KW-1185">Reference proteome</keyword>
<dbReference type="SUPFAM" id="SSF54373">
    <property type="entry name" value="FAD-linked reductases, C-terminal domain"/>
    <property type="match status" value="1"/>
</dbReference>
<dbReference type="GO" id="GO:0071949">
    <property type="term" value="F:FAD binding"/>
    <property type="evidence" value="ECO:0007669"/>
    <property type="project" value="InterPro"/>
</dbReference>
<sequence>MNKSVLIIGAGISGLACALMLEKIGYTPVIYEKSNCLRNGGGGLTLWSNATDAIQSMGLLEEIYQNSKIISESTIQTSSGKTLAKMPLNDLATQYGTHTVGILRANLHHLLSSKLKQTEIKFGYELVDLEKTNKEVIARFANGHVDTGEFLVGADGSNSAVRKKIFPINTLRFSGYEAWRGISTYTNHNTKCGKAFEAWGNGRRFGVIPVSDSLVYWFATRNTTENRDEGEVSKEQLIDIFREFAEPVPSIIKFTEEKDITRKVIYDLKPLQNWSKGRVMLIGDAAHATTPNLGQGACMALEDAVILAQTLAENKSVSQSFKIFEETRMDRVKFIVNRSWLLGRFVQIESKLFCEVRNILVRLSPSIQRNSSFERIIGHKI</sequence>